<comment type="caution">
    <text evidence="1">The sequence shown here is derived from an EMBL/GenBank/DDBJ whole genome shotgun (WGS) entry which is preliminary data.</text>
</comment>
<proteinExistence type="predicted"/>
<organism evidence="1 2">
    <name type="scientific">Hexamita inflata</name>
    <dbReference type="NCBI Taxonomy" id="28002"/>
    <lineage>
        <taxon>Eukaryota</taxon>
        <taxon>Metamonada</taxon>
        <taxon>Diplomonadida</taxon>
        <taxon>Hexamitidae</taxon>
        <taxon>Hexamitinae</taxon>
        <taxon>Hexamita</taxon>
    </lineage>
</organism>
<evidence type="ECO:0008006" key="3">
    <source>
        <dbReference type="Google" id="ProtNLM"/>
    </source>
</evidence>
<reference evidence="1 2" key="1">
    <citation type="submission" date="2024-07" db="EMBL/GenBank/DDBJ databases">
        <authorList>
            <person name="Akdeniz Z."/>
        </authorList>
    </citation>
    <scope>NUCLEOTIDE SEQUENCE [LARGE SCALE GENOMIC DNA]</scope>
</reference>
<dbReference type="Proteomes" id="UP001642409">
    <property type="component" value="Unassembled WGS sequence"/>
</dbReference>
<name>A0ABP1J651_9EUKA</name>
<accession>A0ABP1J651</accession>
<dbReference type="EMBL" id="CAXDID020000117">
    <property type="protein sequence ID" value="CAL6030724.1"/>
    <property type="molecule type" value="Genomic_DNA"/>
</dbReference>
<keyword evidence="2" id="KW-1185">Reference proteome</keyword>
<protein>
    <recommendedName>
        <fullName evidence="3">DUF659 domain-containing protein</fullName>
    </recommendedName>
</protein>
<sequence length="149" mass="16936">MILDGVTTGGGEHLYAFILKTRNHLHFLGTAQNETAMTAKWLASIVKEKIEWLKTTYNIEVISVAQNNAAVMGLMVKYLNGEVHNAPFEVVQKQCLLITRKCQNYHVLHIPYAYVCALTQITSIQKVGQMLQPKLTRSRRNIAKQDRRP</sequence>
<evidence type="ECO:0000313" key="1">
    <source>
        <dbReference type="EMBL" id="CAL6030724.1"/>
    </source>
</evidence>
<evidence type="ECO:0000313" key="2">
    <source>
        <dbReference type="Proteomes" id="UP001642409"/>
    </source>
</evidence>
<gene>
    <name evidence="1" type="ORF">HINF_LOCUS33601</name>
</gene>